<protein>
    <submittedName>
        <fullName evidence="2">Uncharacterized protein</fullName>
    </submittedName>
</protein>
<accession>A0ABU6Q864</accession>
<gene>
    <name evidence="2" type="ORF">PIB30_017007</name>
</gene>
<keyword evidence="3" id="KW-1185">Reference proteome</keyword>
<feature type="compositionally biased region" description="Polar residues" evidence="1">
    <location>
        <begin position="88"/>
        <end position="108"/>
    </location>
</feature>
<sequence>MALLTTLVHCNGRAIDDDNIENNVSMAYCIPHAVDTGKWQLVDVDDLIAHLFDMHSVSGGFRTMYLYVGIEMSVNLAQTPLAGRTINTQSSRASAQGHYDNSTRNSMMNPPDQKNPLMKDILSDISDHEDDFLYGNDEDEELEAVQPSQEMPNVGEVAGEVQVLVASQPSYHVLPNSQFSDINWEAMDGATEFPEFRSDDGWNPDSKN</sequence>
<name>A0ABU6Q864_9FABA</name>
<organism evidence="2 3">
    <name type="scientific">Stylosanthes scabra</name>
    <dbReference type="NCBI Taxonomy" id="79078"/>
    <lineage>
        <taxon>Eukaryota</taxon>
        <taxon>Viridiplantae</taxon>
        <taxon>Streptophyta</taxon>
        <taxon>Embryophyta</taxon>
        <taxon>Tracheophyta</taxon>
        <taxon>Spermatophyta</taxon>
        <taxon>Magnoliopsida</taxon>
        <taxon>eudicotyledons</taxon>
        <taxon>Gunneridae</taxon>
        <taxon>Pentapetalae</taxon>
        <taxon>rosids</taxon>
        <taxon>fabids</taxon>
        <taxon>Fabales</taxon>
        <taxon>Fabaceae</taxon>
        <taxon>Papilionoideae</taxon>
        <taxon>50 kb inversion clade</taxon>
        <taxon>dalbergioids sensu lato</taxon>
        <taxon>Dalbergieae</taxon>
        <taxon>Pterocarpus clade</taxon>
        <taxon>Stylosanthes</taxon>
    </lineage>
</organism>
<evidence type="ECO:0000313" key="2">
    <source>
        <dbReference type="EMBL" id="MED6107741.1"/>
    </source>
</evidence>
<comment type="caution">
    <text evidence="2">The sequence shown here is derived from an EMBL/GenBank/DDBJ whole genome shotgun (WGS) entry which is preliminary data.</text>
</comment>
<evidence type="ECO:0000313" key="3">
    <source>
        <dbReference type="Proteomes" id="UP001341840"/>
    </source>
</evidence>
<dbReference type="Proteomes" id="UP001341840">
    <property type="component" value="Unassembled WGS sequence"/>
</dbReference>
<reference evidence="2 3" key="1">
    <citation type="journal article" date="2023" name="Plants (Basel)">
        <title>Bridging the Gap: Combining Genomics and Transcriptomics Approaches to Understand Stylosanthes scabra, an Orphan Legume from the Brazilian Caatinga.</title>
        <authorList>
            <person name="Ferreira-Neto J.R.C."/>
            <person name="da Silva M.D."/>
            <person name="Binneck E."/>
            <person name="de Melo N.F."/>
            <person name="da Silva R.H."/>
            <person name="de Melo A.L.T.M."/>
            <person name="Pandolfi V."/>
            <person name="Bustamante F.O."/>
            <person name="Brasileiro-Vidal A.C."/>
            <person name="Benko-Iseppon A.M."/>
        </authorList>
    </citation>
    <scope>NUCLEOTIDE SEQUENCE [LARGE SCALE GENOMIC DNA]</scope>
    <source>
        <tissue evidence="2">Leaves</tissue>
    </source>
</reference>
<proteinExistence type="predicted"/>
<dbReference type="EMBL" id="JASCZI010000049">
    <property type="protein sequence ID" value="MED6107741.1"/>
    <property type="molecule type" value="Genomic_DNA"/>
</dbReference>
<evidence type="ECO:0000256" key="1">
    <source>
        <dbReference type="SAM" id="MobiDB-lite"/>
    </source>
</evidence>
<feature type="region of interest" description="Disordered" evidence="1">
    <location>
        <begin position="88"/>
        <end position="111"/>
    </location>
</feature>